<name>A0A6C1F662_BUCUN</name>
<comment type="subcellular location">
    <subcellularLocation>
        <location evidence="1">Cell inner membrane</location>
        <topology evidence="1">Multi-pass membrane protein</topology>
    </subcellularLocation>
    <subcellularLocation>
        <location evidence="7">Cell membrane</location>
        <topology evidence="7">Multi-pass membrane protein</topology>
    </subcellularLocation>
</comment>
<dbReference type="AlphaFoldDB" id="A0A6C1F662"/>
<gene>
    <name evidence="8" type="ORF">GUU85_01285</name>
</gene>
<dbReference type="EMBL" id="CP047588">
    <property type="protein sequence ID" value="QIE01993.1"/>
    <property type="molecule type" value="Genomic_DNA"/>
</dbReference>
<keyword evidence="5 7" id="KW-1133">Transmembrane helix</keyword>
<accession>A0A6C1F662</accession>
<evidence type="ECO:0000313" key="8">
    <source>
        <dbReference type="EMBL" id="QIE01993.1"/>
    </source>
</evidence>
<protein>
    <recommendedName>
        <fullName evidence="7">UPF0259 membrane protein GUU85_01285</fullName>
    </recommendedName>
</protein>
<evidence type="ECO:0000256" key="2">
    <source>
        <dbReference type="ARBA" id="ARBA00005633"/>
    </source>
</evidence>
<dbReference type="Proteomes" id="UP000502958">
    <property type="component" value="Chromosome"/>
</dbReference>
<dbReference type="Pfam" id="PF06790">
    <property type="entry name" value="UPF0259"/>
    <property type="match status" value="1"/>
</dbReference>
<comment type="similarity">
    <text evidence="2 7">Belongs to the UPF0259 family.</text>
</comment>
<evidence type="ECO:0000256" key="4">
    <source>
        <dbReference type="ARBA" id="ARBA00022692"/>
    </source>
</evidence>
<feature type="transmembrane region" description="Helical" evidence="7">
    <location>
        <begin position="145"/>
        <end position="167"/>
    </location>
</feature>
<evidence type="ECO:0000256" key="6">
    <source>
        <dbReference type="ARBA" id="ARBA00023136"/>
    </source>
</evidence>
<feature type="transmembrane region" description="Helical" evidence="7">
    <location>
        <begin position="82"/>
        <end position="105"/>
    </location>
</feature>
<feature type="transmembrane region" description="Helical" evidence="7">
    <location>
        <begin position="188"/>
        <end position="212"/>
    </location>
</feature>
<feature type="transmembrane region" description="Helical" evidence="7">
    <location>
        <begin position="218"/>
        <end position="239"/>
    </location>
</feature>
<keyword evidence="3 7" id="KW-1003">Cell membrane</keyword>
<evidence type="ECO:0000313" key="9">
    <source>
        <dbReference type="Proteomes" id="UP000502958"/>
    </source>
</evidence>
<proteinExistence type="inferred from homology"/>
<dbReference type="HAMAP" id="MF_01067">
    <property type="entry name" value="UPF0259"/>
    <property type="match status" value="1"/>
</dbReference>
<reference evidence="8 9" key="1">
    <citation type="submission" date="2020-01" db="EMBL/GenBank/DDBJ databases">
        <title>Complete genome of Buchnera aphidicola isolated from Chaitophorus populeti.</title>
        <authorList>
            <person name="Park J."/>
            <person name="Xi H."/>
        </authorList>
    </citation>
    <scope>NUCLEOTIDE SEQUENCE [LARGE SCALE GENOMIC DNA]</scope>
    <source>
        <strain evidence="8 9">UsonBac</strain>
    </source>
</reference>
<dbReference type="RefSeq" id="WP_163119233.1">
    <property type="nucleotide sequence ID" value="NZ_CP047588.1"/>
</dbReference>
<evidence type="ECO:0000256" key="1">
    <source>
        <dbReference type="ARBA" id="ARBA00004429"/>
    </source>
</evidence>
<feature type="transmembrane region" description="Helical" evidence="7">
    <location>
        <begin position="117"/>
        <end position="139"/>
    </location>
</feature>
<keyword evidence="4 7" id="KW-0812">Transmembrane</keyword>
<evidence type="ECO:0000256" key="7">
    <source>
        <dbReference type="HAMAP-Rule" id="MF_01067"/>
    </source>
</evidence>
<evidence type="ECO:0000256" key="3">
    <source>
        <dbReference type="ARBA" id="ARBA00022475"/>
    </source>
</evidence>
<evidence type="ECO:0000256" key="5">
    <source>
        <dbReference type="ARBA" id="ARBA00022989"/>
    </source>
</evidence>
<keyword evidence="6 7" id="KW-0472">Membrane</keyword>
<feature type="transmembrane region" description="Helical" evidence="7">
    <location>
        <begin position="20"/>
        <end position="37"/>
    </location>
</feature>
<organism evidence="8 9">
    <name type="scientific">Buchnera aphidicola subsp. Uroleucon sonchi</name>
    <dbReference type="NCBI Taxonomy" id="118118"/>
    <lineage>
        <taxon>Bacteria</taxon>
        <taxon>Pseudomonadati</taxon>
        <taxon>Pseudomonadota</taxon>
        <taxon>Gammaproteobacteria</taxon>
        <taxon>Enterobacterales</taxon>
        <taxon>Erwiniaceae</taxon>
        <taxon>Buchnera</taxon>
    </lineage>
</organism>
<dbReference type="InterPro" id="IPR009627">
    <property type="entry name" value="UPF0259"/>
</dbReference>
<dbReference type="GO" id="GO:0005886">
    <property type="term" value="C:plasma membrane"/>
    <property type="evidence" value="ECO:0007669"/>
    <property type="project" value="UniProtKB-SubCell"/>
</dbReference>
<sequence>MRITVRELYHDTYYFFSKQIKMIIFISISVTFLNIFLEMLFQPDMHISSIIENNHFINANSLLELINNMNIYEKHQLLKYSIVKIMIFLASKTILTSSIITLILFLSNMIKDSIISLIYSFLSFLPSLFMLNFLTVIIIQLGLMLFVVPGVLLSIILPLSPIILSFKHGGLISSIRTSMYLSWKHIKIIGPGVLFWIFGKFFITILFLSYMHVMNKNIILFMLNISINIIFSILIIYLFRFYMIFIRS</sequence>